<dbReference type="KEGG" id="xak:KIMC2_07550"/>
<gene>
    <name evidence="10" type="ORF">KIMC2_07550</name>
</gene>
<dbReference type="Gene3D" id="3.40.640.10">
    <property type="entry name" value="Type I PLP-dependent aspartate aminotransferase-like (Major domain)"/>
    <property type="match status" value="1"/>
</dbReference>
<comment type="function">
    <text evidence="8">Catalyzes the removal of elemental sulfur and selenium atoms from L-cysteine, L-cystine, L-selenocysteine, and L-selenocystine to produce L-alanine.</text>
</comment>
<evidence type="ECO:0000256" key="8">
    <source>
        <dbReference type="RuleBase" id="RU004506"/>
    </source>
</evidence>
<dbReference type="RefSeq" id="WP_317698071.1">
    <property type="nucleotide sequence ID" value="NZ_AP026801.1"/>
</dbReference>
<dbReference type="InterPro" id="IPR016454">
    <property type="entry name" value="Cysteine_dSase"/>
</dbReference>
<comment type="catalytic activity">
    <reaction evidence="6 8">
        <text>(sulfur carrier)-H + L-cysteine = (sulfur carrier)-SH + L-alanine</text>
        <dbReference type="Rhea" id="RHEA:43892"/>
        <dbReference type="Rhea" id="RHEA-COMP:14737"/>
        <dbReference type="Rhea" id="RHEA-COMP:14739"/>
        <dbReference type="ChEBI" id="CHEBI:29917"/>
        <dbReference type="ChEBI" id="CHEBI:35235"/>
        <dbReference type="ChEBI" id="CHEBI:57972"/>
        <dbReference type="ChEBI" id="CHEBI:64428"/>
        <dbReference type="EC" id="2.8.1.7"/>
    </reaction>
</comment>
<dbReference type="Proteomes" id="UP001321804">
    <property type="component" value="Chromosome"/>
</dbReference>
<dbReference type="EC" id="2.8.1.7" evidence="3 8"/>
<evidence type="ECO:0000313" key="11">
    <source>
        <dbReference type="Proteomes" id="UP001321804"/>
    </source>
</evidence>
<dbReference type="InterPro" id="IPR010970">
    <property type="entry name" value="Cys_dSase_SufS"/>
</dbReference>
<evidence type="ECO:0000256" key="2">
    <source>
        <dbReference type="ARBA" id="ARBA00010447"/>
    </source>
</evidence>
<evidence type="ECO:0000256" key="4">
    <source>
        <dbReference type="ARBA" id="ARBA00022679"/>
    </source>
</evidence>
<evidence type="ECO:0000313" key="10">
    <source>
        <dbReference type="EMBL" id="BDR56193.1"/>
    </source>
</evidence>
<evidence type="ECO:0000256" key="7">
    <source>
        <dbReference type="RuleBase" id="RU004504"/>
    </source>
</evidence>
<dbReference type="NCBIfam" id="TIGR01979">
    <property type="entry name" value="sufS"/>
    <property type="match status" value="1"/>
</dbReference>
<name>A0AAU9DRB9_9LACO</name>
<evidence type="ECO:0000256" key="6">
    <source>
        <dbReference type="ARBA" id="ARBA00050776"/>
    </source>
</evidence>
<dbReference type="Gene3D" id="3.90.1150.10">
    <property type="entry name" value="Aspartate Aminotransferase, domain 1"/>
    <property type="match status" value="1"/>
</dbReference>
<dbReference type="InterPro" id="IPR000192">
    <property type="entry name" value="Aminotrans_V_dom"/>
</dbReference>
<dbReference type="InterPro" id="IPR015422">
    <property type="entry name" value="PyrdxlP-dep_Trfase_small"/>
</dbReference>
<sequence>MTISNNIRKDFPFFNQKVNGKRLDYLDSAATSQKPQIVIDSLNQYYSFGNANIHRGVYQIAEQATEQFESVRDLIKDFIHADRREEIVFTKGATQSLNWVAFGFFKQFLKPGDEILISVMEHHSNLVPWQQIAKLTGAHLKYVQLNDDGEFDLEDFKNKLNHHVKVVAVAHVSNVLGSLNPVEEICRLAHDAGSLAVVDGAQAVGHLPVNVHSLDCDFYAFSAHKMFGPTGVGVLYGKYDLLNQLKPVEYGGEMIEDVDYQNTTFKDLPLRLEAGTQNIAGVIGLGAAVRYIDQVGLKEIETHNSQLLDSAFNKLSNLPEIKIYGSKGALKHHDIISFNLNGIHPHDAATVFDSLGVEVRAGHHCAQVLMRYFNISACLRISIHAYNDEEDINQLITAVKEVQRFFKH</sequence>
<dbReference type="PIRSF" id="PIRSF005572">
    <property type="entry name" value="NifS"/>
    <property type="match status" value="1"/>
</dbReference>
<protein>
    <recommendedName>
        <fullName evidence="3 8">Cysteine desulfurase</fullName>
        <ecNumber evidence="3 8">2.8.1.7</ecNumber>
    </recommendedName>
</protein>
<dbReference type="GO" id="GO:0006534">
    <property type="term" value="P:cysteine metabolic process"/>
    <property type="evidence" value="ECO:0007669"/>
    <property type="project" value="UniProtKB-UniRule"/>
</dbReference>
<dbReference type="InterPro" id="IPR015424">
    <property type="entry name" value="PyrdxlP-dep_Trfase"/>
</dbReference>
<dbReference type="PANTHER" id="PTHR43586:SF8">
    <property type="entry name" value="CYSTEINE DESULFURASE 1, CHLOROPLASTIC"/>
    <property type="match status" value="1"/>
</dbReference>
<dbReference type="InterPro" id="IPR015421">
    <property type="entry name" value="PyrdxlP-dep_Trfase_major"/>
</dbReference>
<comment type="cofactor">
    <cofactor evidence="1 7">
        <name>pyridoxal 5'-phosphate</name>
        <dbReference type="ChEBI" id="CHEBI:597326"/>
    </cofactor>
</comment>
<dbReference type="PROSITE" id="PS00595">
    <property type="entry name" value="AA_TRANSFER_CLASS_5"/>
    <property type="match status" value="1"/>
</dbReference>
<proteinExistence type="inferred from homology"/>
<dbReference type="GO" id="GO:0030170">
    <property type="term" value="F:pyridoxal phosphate binding"/>
    <property type="evidence" value="ECO:0007669"/>
    <property type="project" value="UniProtKB-UniRule"/>
</dbReference>
<keyword evidence="11" id="KW-1185">Reference proteome</keyword>
<comment type="similarity">
    <text evidence="2 8">Belongs to the class-V pyridoxal-phosphate-dependent aminotransferase family. Csd subfamily.</text>
</comment>
<evidence type="ECO:0000259" key="9">
    <source>
        <dbReference type="Pfam" id="PF00266"/>
    </source>
</evidence>
<dbReference type="CDD" id="cd06453">
    <property type="entry name" value="SufS_like"/>
    <property type="match status" value="1"/>
</dbReference>
<dbReference type="AlphaFoldDB" id="A0AAU9DRB9"/>
<evidence type="ECO:0000256" key="3">
    <source>
        <dbReference type="ARBA" id="ARBA00012239"/>
    </source>
</evidence>
<dbReference type="EMBL" id="AP026801">
    <property type="protein sequence ID" value="BDR56193.1"/>
    <property type="molecule type" value="Genomic_DNA"/>
</dbReference>
<dbReference type="GO" id="GO:0031071">
    <property type="term" value="F:cysteine desulfurase activity"/>
    <property type="evidence" value="ECO:0007669"/>
    <property type="project" value="UniProtKB-UniRule"/>
</dbReference>
<evidence type="ECO:0000256" key="1">
    <source>
        <dbReference type="ARBA" id="ARBA00001933"/>
    </source>
</evidence>
<dbReference type="PANTHER" id="PTHR43586">
    <property type="entry name" value="CYSTEINE DESULFURASE"/>
    <property type="match status" value="1"/>
</dbReference>
<dbReference type="InterPro" id="IPR020578">
    <property type="entry name" value="Aminotrans_V_PyrdxlP_BS"/>
</dbReference>
<dbReference type="Pfam" id="PF00266">
    <property type="entry name" value="Aminotran_5"/>
    <property type="match status" value="1"/>
</dbReference>
<keyword evidence="5 8" id="KW-0663">Pyridoxal phosphate</keyword>
<organism evidence="10 11">
    <name type="scientific">Xylocopilactobacillus apis</name>
    <dbReference type="NCBI Taxonomy" id="2932183"/>
    <lineage>
        <taxon>Bacteria</taxon>
        <taxon>Bacillati</taxon>
        <taxon>Bacillota</taxon>
        <taxon>Bacilli</taxon>
        <taxon>Lactobacillales</taxon>
        <taxon>Lactobacillaceae</taxon>
        <taxon>Xylocopilactobacillus</taxon>
    </lineage>
</organism>
<reference evidence="10 11" key="1">
    <citation type="journal article" date="2023" name="Microbiol. Spectr.">
        <title>Symbiosis of Carpenter Bees with Uncharacterized Lactic Acid Bacteria Showing NAD Auxotrophy.</title>
        <authorList>
            <person name="Kawasaki S."/>
            <person name="Ozawa K."/>
            <person name="Mori T."/>
            <person name="Yamamoto A."/>
            <person name="Ito M."/>
            <person name="Ohkuma M."/>
            <person name="Sakamoto M."/>
            <person name="Matsutani M."/>
        </authorList>
    </citation>
    <scope>NUCLEOTIDE SEQUENCE [LARGE SCALE GENOMIC DNA]</scope>
    <source>
        <strain evidence="10 11">KimC2</strain>
    </source>
</reference>
<keyword evidence="4 8" id="KW-0808">Transferase</keyword>
<dbReference type="SUPFAM" id="SSF53383">
    <property type="entry name" value="PLP-dependent transferases"/>
    <property type="match status" value="1"/>
</dbReference>
<feature type="domain" description="Aminotransferase class V" evidence="9">
    <location>
        <begin position="25"/>
        <end position="395"/>
    </location>
</feature>
<evidence type="ECO:0000256" key="5">
    <source>
        <dbReference type="ARBA" id="ARBA00022898"/>
    </source>
</evidence>
<accession>A0AAU9DRB9</accession>